<evidence type="ECO:0000256" key="1">
    <source>
        <dbReference type="SAM" id="MobiDB-lite"/>
    </source>
</evidence>
<feature type="transmembrane region" description="Helical" evidence="2">
    <location>
        <begin position="170"/>
        <end position="190"/>
    </location>
</feature>
<keyword evidence="2" id="KW-1133">Transmembrane helix</keyword>
<organism evidence="3 4">
    <name type="scientific">Nocardioides panaciterrulae</name>
    <dbReference type="NCBI Taxonomy" id="661492"/>
    <lineage>
        <taxon>Bacteria</taxon>
        <taxon>Bacillati</taxon>
        <taxon>Actinomycetota</taxon>
        <taxon>Actinomycetes</taxon>
        <taxon>Propionibacteriales</taxon>
        <taxon>Nocardioidaceae</taxon>
        <taxon>Nocardioides</taxon>
    </lineage>
</organism>
<reference evidence="3 4" key="1">
    <citation type="submission" date="2020-07" db="EMBL/GenBank/DDBJ databases">
        <title>Sequencing the genomes of 1000 actinobacteria strains.</title>
        <authorList>
            <person name="Klenk H.-P."/>
        </authorList>
    </citation>
    <scope>NUCLEOTIDE SEQUENCE [LARGE SCALE GENOMIC DNA]</scope>
    <source>
        <strain evidence="3 4">DSM 21350</strain>
    </source>
</reference>
<evidence type="ECO:0000256" key="2">
    <source>
        <dbReference type="SAM" id="Phobius"/>
    </source>
</evidence>
<comment type="caution">
    <text evidence="3">The sequence shown here is derived from an EMBL/GenBank/DDBJ whole genome shotgun (WGS) entry which is preliminary data.</text>
</comment>
<name>A0A7Y9E9U8_9ACTN</name>
<feature type="transmembrane region" description="Helical" evidence="2">
    <location>
        <begin position="97"/>
        <end position="120"/>
    </location>
</feature>
<feature type="transmembrane region" description="Helical" evidence="2">
    <location>
        <begin position="140"/>
        <end position="158"/>
    </location>
</feature>
<dbReference type="AlphaFoldDB" id="A0A7Y9E9U8"/>
<dbReference type="RefSeq" id="WP_179665143.1">
    <property type="nucleotide sequence ID" value="NZ_JACCBG010000001.1"/>
</dbReference>
<sequence>MAEEDRGSEGPSLELPKWSLPRRRARRKDDRSPEPGTPAAASVRPPEPRSPAEATPAPGLAATSAPTRVAPTPVESAPLAEKPAAAPRRAMRPRRRLGGMPAAVLTGVVVGLVTVGLTWAAQRGCEAVRGTSSCGGGPGFLLLLAITVAMVFLGAALLRLSSVPDPGSTSFLAVGLLAVVTLLFFIGVIFTWWMTIIVPVCAAGTYALAHWVTSTFAEPDR</sequence>
<evidence type="ECO:0000313" key="4">
    <source>
        <dbReference type="Proteomes" id="UP000535511"/>
    </source>
</evidence>
<proteinExistence type="predicted"/>
<feature type="compositionally biased region" description="Low complexity" evidence="1">
    <location>
        <begin position="77"/>
        <end position="88"/>
    </location>
</feature>
<gene>
    <name evidence="3" type="ORF">BJZ21_003730</name>
</gene>
<keyword evidence="2" id="KW-0812">Transmembrane</keyword>
<evidence type="ECO:0000313" key="3">
    <source>
        <dbReference type="EMBL" id="NYD43647.1"/>
    </source>
</evidence>
<feature type="region of interest" description="Disordered" evidence="1">
    <location>
        <begin position="1"/>
        <end position="93"/>
    </location>
</feature>
<accession>A0A7Y9E9U8</accession>
<keyword evidence="2" id="KW-0472">Membrane</keyword>
<protein>
    <submittedName>
        <fullName evidence="3">Uncharacterized protein</fullName>
    </submittedName>
</protein>
<dbReference type="EMBL" id="JACCBG010000001">
    <property type="protein sequence ID" value="NYD43647.1"/>
    <property type="molecule type" value="Genomic_DNA"/>
</dbReference>
<dbReference type="Proteomes" id="UP000535511">
    <property type="component" value="Unassembled WGS sequence"/>
</dbReference>
<keyword evidence="4" id="KW-1185">Reference proteome</keyword>